<feature type="transmembrane region" description="Helical" evidence="1">
    <location>
        <begin position="289"/>
        <end position="309"/>
    </location>
</feature>
<keyword evidence="1" id="KW-1133">Transmembrane helix</keyword>
<feature type="transmembrane region" description="Helical" evidence="1">
    <location>
        <begin position="250"/>
        <end position="269"/>
    </location>
</feature>
<dbReference type="Proteomes" id="UP001606134">
    <property type="component" value="Unassembled WGS sequence"/>
</dbReference>
<evidence type="ECO:0000259" key="2">
    <source>
        <dbReference type="Pfam" id="PF04235"/>
    </source>
</evidence>
<comment type="caution">
    <text evidence="3">The sequence shown here is derived from an EMBL/GenBank/DDBJ whole genome shotgun (WGS) entry which is preliminary data.</text>
</comment>
<accession>A0ABW7HEW7</accession>
<dbReference type="PANTHER" id="PTHR30590">
    <property type="entry name" value="INNER MEMBRANE PROTEIN"/>
    <property type="match status" value="1"/>
</dbReference>
<feature type="transmembrane region" description="Helical" evidence="1">
    <location>
        <begin position="355"/>
        <end position="376"/>
    </location>
</feature>
<dbReference type="PANTHER" id="PTHR30590:SF2">
    <property type="entry name" value="INNER MEMBRANE PROTEIN"/>
    <property type="match status" value="1"/>
</dbReference>
<proteinExistence type="predicted"/>
<organism evidence="3 4">
    <name type="scientific">Pelomonas candidula</name>
    <dbReference type="NCBI Taxonomy" id="3299025"/>
    <lineage>
        <taxon>Bacteria</taxon>
        <taxon>Pseudomonadati</taxon>
        <taxon>Pseudomonadota</taxon>
        <taxon>Betaproteobacteria</taxon>
        <taxon>Burkholderiales</taxon>
        <taxon>Sphaerotilaceae</taxon>
        <taxon>Roseateles</taxon>
    </lineage>
</organism>
<dbReference type="EMBL" id="JBIGIC010000008">
    <property type="protein sequence ID" value="MFG6488464.1"/>
    <property type="molecule type" value="Genomic_DNA"/>
</dbReference>
<feature type="transmembrane region" description="Helical" evidence="1">
    <location>
        <begin position="222"/>
        <end position="243"/>
    </location>
</feature>
<keyword evidence="4" id="KW-1185">Reference proteome</keyword>
<name>A0ABW7HEW7_9BURK</name>
<evidence type="ECO:0000256" key="1">
    <source>
        <dbReference type="SAM" id="Phobius"/>
    </source>
</evidence>
<protein>
    <submittedName>
        <fullName evidence="3">DUF418 domain-containing protein</fullName>
    </submittedName>
</protein>
<keyword evidence="1" id="KW-0472">Membrane</keyword>
<feature type="transmembrane region" description="Helical" evidence="1">
    <location>
        <begin position="104"/>
        <end position="121"/>
    </location>
</feature>
<dbReference type="InterPro" id="IPR052529">
    <property type="entry name" value="Bact_Transport_Assoc"/>
</dbReference>
<dbReference type="InterPro" id="IPR007349">
    <property type="entry name" value="DUF418"/>
</dbReference>
<feature type="transmembrane region" description="Helical" evidence="1">
    <location>
        <begin position="73"/>
        <end position="92"/>
    </location>
</feature>
<keyword evidence="1" id="KW-0812">Transmembrane</keyword>
<feature type="domain" description="DUF418" evidence="2">
    <location>
        <begin position="235"/>
        <end position="394"/>
    </location>
</feature>
<feature type="transmembrane region" description="Helical" evidence="1">
    <location>
        <begin position="330"/>
        <end position="349"/>
    </location>
</feature>
<gene>
    <name evidence="3" type="ORF">ACG04R_17390</name>
</gene>
<reference evidence="3 4" key="1">
    <citation type="submission" date="2024-08" db="EMBL/GenBank/DDBJ databases">
        <authorList>
            <person name="Lu H."/>
        </authorList>
    </citation>
    <scope>NUCLEOTIDE SEQUENCE [LARGE SCALE GENOMIC DNA]</scope>
    <source>
        <strain evidence="3 4">BYS78W</strain>
    </source>
</reference>
<dbReference type="Pfam" id="PF04235">
    <property type="entry name" value="DUF418"/>
    <property type="match status" value="1"/>
</dbReference>
<evidence type="ECO:0000313" key="4">
    <source>
        <dbReference type="Proteomes" id="UP001606134"/>
    </source>
</evidence>
<dbReference type="RefSeq" id="WP_394413405.1">
    <property type="nucleotide sequence ID" value="NZ_JBIGIC010000008.1"/>
</dbReference>
<evidence type="ECO:0000313" key="3">
    <source>
        <dbReference type="EMBL" id="MFG6488464.1"/>
    </source>
</evidence>
<sequence length="408" mass="45285">MGEPGEVTARPPAVASRLDIVDALRGSALLGILLLHAVEHWDFMRMPPDRPSWLEKLDGQTVSWAFWLLSGKAYAIFALMFGVSFFITLDSWRRKGDDAAATRFIWRMALLALLGYVHGLIYNGDILGPIALLGVPLVLLDRLRSRGLAVVAVLLLLQLPQWAEVLRVLAHPSWEPGIPRHWAMFGQAEEVFATGSLADVLRLNAWQGQIARWWWLWESWRWPQMLGLFACGLLLGRSGALHAPARLRRLAWWALIAGLAGVGLVWLAQVGIGTLGLQGRRGQVVNDLAGMYGNLAQAAVWAAGFALLYPRARRVLGVLVPYGRMSLTCYVTQALIGVPFFYAFGLGMYRHVGPFAALFFALAVVAVQCALAHAWLKRFAYGPLEWGWRAATLRTLQIPMRRVVPRPA</sequence>